<keyword evidence="3" id="KW-1185">Reference proteome</keyword>
<comment type="caution">
    <text evidence="2">The sequence shown here is derived from an EMBL/GenBank/DDBJ whole genome shotgun (WGS) entry which is preliminary data.</text>
</comment>
<evidence type="ECO:0000256" key="1">
    <source>
        <dbReference type="SAM" id="Phobius"/>
    </source>
</evidence>
<name>A0AAD8BTJ0_BIOPF</name>
<protein>
    <submittedName>
        <fullName evidence="2">Uncharacterized protein</fullName>
    </submittedName>
</protein>
<reference evidence="2" key="1">
    <citation type="journal article" date="2023" name="PLoS Negl. Trop. Dis.">
        <title>A genome sequence for Biomphalaria pfeifferi, the major vector snail for the human-infecting parasite Schistosoma mansoni.</title>
        <authorList>
            <person name="Bu L."/>
            <person name="Lu L."/>
            <person name="Laidemitt M.R."/>
            <person name="Zhang S.M."/>
            <person name="Mutuku M."/>
            <person name="Mkoji G."/>
            <person name="Steinauer M."/>
            <person name="Loker E.S."/>
        </authorList>
    </citation>
    <scope>NUCLEOTIDE SEQUENCE</scope>
    <source>
        <strain evidence="2">KasaAsao</strain>
    </source>
</reference>
<accession>A0AAD8BTJ0</accession>
<reference evidence="2" key="2">
    <citation type="submission" date="2023-04" db="EMBL/GenBank/DDBJ databases">
        <authorList>
            <person name="Bu L."/>
            <person name="Lu L."/>
            <person name="Laidemitt M.R."/>
            <person name="Zhang S.M."/>
            <person name="Mutuku M."/>
            <person name="Mkoji G."/>
            <person name="Steinauer M."/>
            <person name="Loker E.S."/>
        </authorList>
    </citation>
    <scope>NUCLEOTIDE SEQUENCE</scope>
    <source>
        <strain evidence="2">KasaAsao</strain>
        <tissue evidence="2">Whole Snail</tissue>
    </source>
</reference>
<dbReference type="Proteomes" id="UP001233172">
    <property type="component" value="Unassembled WGS sequence"/>
</dbReference>
<keyword evidence="1" id="KW-1133">Transmembrane helix</keyword>
<dbReference type="EMBL" id="JASAOG010000041">
    <property type="protein sequence ID" value="KAK0059529.1"/>
    <property type="molecule type" value="Genomic_DNA"/>
</dbReference>
<proteinExistence type="predicted"/>
<sequence>MNESRRLGLSLENIGSIISIVTCSQLGILRLDFYSIVYCFAVFALLSVLLSAPVAFLLPLIYWDVNAAQTGANHFGVFDEDNVATSARFTLSVSALVMSATRMPQHLHLSPILDIAKREGALSCRTQRRCQRRIF</sequence>
<gene>
    <name evidence="2" type="ORF">Bpfe_010990</name>
</gene>
<feature type="transmembrane region" description="Helical" evidence="1">
    <location>
        <begin position="7"/>
        <end position="29"/>
    </location>
</feature>
<organism evidence="2 3">
    <name type="scientific">Biomphalaria pfeifferi</name>
    <name type="common">Bloodfluke planorb</name>
    <name type="synonym">Freshwater snail</name>
    <dbReference type="NCBI Taxonomy" id="112525"/>
    <lineage>
        <taxon>Eukaryota</taxon>
        <taxon>Metazoa</taxon>
        <taxon>Spiralia</taxon>
        <taxon>Lophotrochozoa</taxon>
        <taxon>Mollusca</taxon>
        <taxon>Gastropoda</taxon>
        <taxon>Heterobranchia</taxon>
        <taxon>Euthyneura</taxon>
        <taxon>Panpulmonata</taxon>
        <taxon>Hygrophila</taxon>
        <taxon>Lymnaeoidea</taxon>
        <taxon>Planorbidae</taxon>
        <taxon>Biomphalaria</taxon>
    </lineage>
</organism>
<feature type="transmembrane region" description="Helical" evidence="1">
    <location>
        <begin position="35"/>
        <end position="63"/>
    </location>
</feature>
<evidence type="ECO:0000313" key="3">
    <source>
        <dbReference type="Proteomes" id="UP001233172"/>
    </source>
</evidence>
<dbReference type="AlphaFoldDB" id="A0AAD8BTJ0"/>
<keyword evidence="1" id="KW-0812">Transmembrane</keyword>
<keyword evidence="1" id="KW-0472">Membrane</keyword>
<evidence type="ECO:0000313" key="2">
    <source>
        <dbReference type="EMBL" id="KAK0059529.1"/>
    </source>
</evidence>